<feature type="transmembrane region" description="Helical" evidence="1">
    <location>
        <begin position="66"/>
        <end position="87"/>
    </location>
</feature>
<organism evidence="2 3">
    <name type="scientific">Aeromicrobium phoceense</name>
    <dbReference type="NCBI Taxonomy" id="2754045"/>
    <lineage>
        <taxon>Bacteria</taxon>
        <taxon>Bacillati</taxon>
        <taxon>Actinomycetota</taxon>
        <taxon>Actinomycetes</taxon>
        <taxon>Propionibacteriales</taxon>
        <taxon>Nocardioidaceae</taxon>
        <taxon>Aeromicrobium</taxon>
    </lineage>
</organism>
<protein>
    <submittedName>
        <fullName evidence="2">Uncharacterized protein</fullName>
    </submittedName>
</protein>
<sequence length="92" mass="10126">MFHPNDLVWVVVWSVVAIVTIVCIFQVRVTLAKYVYALTLPPMIAVIWVLLQFLNGTATDFFGLYLFNAGIPLFVFSLAGLAIALGAPEPLD</sequence>
<gene>
    <name evidence="2" type="ORF">H1W00_03605</name>
</gene>
<feature type="transmembrane region" description="Helical" evidence="1">
    <location>
        <begin position="7"/>
        <end position="28"/>
    </location>
</feature>
<name>A0A838XCB4_9ACTN</name>
<dbReference type="RefSeq" id="WP_181753661.1">
    <property type="nucleotide sequence ID" value="NZ_JACEOG010000001.1"/>
</dbReference>
<dbReference type="Proteomes" id="UP000550354">
    <property type="component" value="Unassembled WGS sequence"/>
</dbReference>
<proteinExistence type="predicted"/>
<evidence type="ECO:0000313" key="2">
    <source>
        <dbReference type="EMBL" id="MBA4607552.1"/>
    </source>
</evidence>
<evidence type="ECO:0000313" key="3">
    <source>
        <dbReference type="Proteomes" id="UP000550354"/>
    </source>
</evidence>
<keyword evidence="3" id="KW-1185">Reference proteome</keyword>
<keyword evidence="1" id="KW-0472">Membrane</keyword>
<evidence type="ECO:0000256" key="1">
    <source>
        <dbReference type="SAM" id="Phobius"/>
    </source>
</evidence>
<comment type="caution">
    <text evidence="2">The sequence shown here is derived from an EMBL/GenBank/DDBJ whole genome shotgun (WGS) entry which is preliminary data.</text>
</comment>
<dbReference type="AlphaFoldDB" id="A0A838XCB4"/>
<reference evidence="2 3" key="1">
    <citation type="submission" date="2020-07" db="EMBL/GenBank/DDBJ databases">
        <title>Draft genome and description of Aeromicrobium phoceense strain Marseille-Q0843 isolated from healthy skin swab.</title>
        <authorList>
            <person name="Boxberger M."/>
            <person name="La Scola B."/>
        </authorList>
    </citation>
    <scope>NUCLEOTIDE SEQUENCE [LARGE SCALE GENOMIC DNA]</scope>
    <source>
        <strain evidence="2 3">Marseille-Q0843</strain>
    </source>
</reference>
<keyword evidence="1" id="KW-1133">Transmembrane helix</keyword>
<keyword evidence="1" id="KW-0812">Transmembrane</keyword>
<feature type="transmembrane region" description="Helical" evidence="1">
    <location>
        <begin position="34"/>
        <end position="54"/>
    </location>
</feature>
<accession>A0A838XCB4</accession>
<dbReference type="EMBL" id="JACEOG010000001">
    <property type="protein sequence ID" value="MBA4607552.1"/>
    <property type="molecule type" value="Genomic_DNA"/>
</dbReference>